<evidence type="ECO:0000313" key="13">
    <source>
        <dbReference type="EMBL" id="GFO12798.1"/>
    </source>
</evidence>
<feature type="domain" description="Cation efflux protein transmembrane" evidence="11">
    <location>
        <begin position="5"/>
        <end position="268"/>
    </location>
</feature>
<dbReference type="InterPro" id="IPR002524">
    <property type="entry name" value="Cation_efflux"/>
</dbReference>
<evidence type="ECO:0000256" key="3">
    <source>
        <dbReference type="ARBA" id="ARBA00022448"/>
    </source>
</evidence>
<evidence type="ECO:0000256" key="5">
    <source>
        <dbReference type="ARBA" id="ARBA00022906"/>
    </source>
</evidence>
<dbReference type="EMBL" id="BLXT01004462">
    <property type="protein sequence ID" value="GFO12798.1"/>
    <property type="molecule type" value="Genomic_DNA"/>
</dbReference>
<evidence type="ECO:0000256" key="10">
    <source>
        <dbReference type="SAM" id="Phobius"/>
    </source>
</evidence>
<gene>
    <name evidence="13" type="ORF">PoB_003930300</name>
</gene>
<dbReference type="SUPFAM" id="SSF161111">
    <property type="entry name" value="Cation efflux protein transmembrane domain-like"/>
    <property type="match status" value="1"/>
</dbReference>
<dbReference type="Pfam" id="PF16916">
    <property type="entry name" value="ZT_dimer"/>
    <property type="match status" value="1"/>
</dbReference>
<evidence type="ECO:0000256" key="9">
    <source>
        <dbReference type="SAM" id="MobiDB-lite"/>
    </source>
</evidence>
<dbReference type="NCBIfam" id="TIGR01297">
    <property type="entry name" value="CDF"/>
    <property type="match status" value="1"/>
</dbReference>
<evidence type="ECO:0000313" key="14">
    <source>
        <dbReference type="Proteomes" id="UP000735302"/>
    </source>
</evidence>
<keyword evidence="4 10" id="KW-0812">Transmembrane</keyword>
<proteinExistence type="inferred from homology"/>
<feature type="domain" description="Cation efflux protein cytoplasmic" evidence="12">
    <location>
        <begin position="272"/>
        <end position="345"/>
    </location>
</feature>
<comment type="similarity">
    <text evidence="2">Belongs to the cation diffusion facilitator (CDF) transporter (TC 2.A.4) family. SLC30A subfamily.</text>
</comment>
<name>A0AAV4B132_9GAST</name>
<dbReference type="InterPro" id="IPR027469">
    <property type="entry name" value="Cation_efflux_TMD_sf"/>
</dbReference>
<dbReference type="GO" id="GO:0005385">
    <property type="term" value="F:zinc ion transmembrane transporter activity"/>
    <property type="evidence" value="ECO:0007669"/>
    <property type="project" value="TreeGrafter"/>
</dbReference>
<feature type="compositionally biased region" description="Basic residues" evidence="9">
    <location>
        <begin position="127"/>
        <end position="138"/>
    </location>
</feature>
<evidence type="ECO:0000256" key="4">
    <source>
        <dbReference type="ARBA" id="ARBA00022692"/>
    </source>
</evidence>
<evidence type="ECO:0000259" key="12">
    <source>
        <dbReference type="Pfam" id="PF16916"/>
    </source>
</evidence>
<feature type="region of interest" description="Disordered" evidence="9">
    <location>
        <begin position="127"/>
        <end position="161"/>
    </location>
</feature>
<sequence>MCSSAGSVLANSLALFTDVLHLGSDLVSFIISLLAMWLANKPATRRMSFGYHRAEVLGALLSVFIIWLVSGVLCYIAVERIMEEHYKDVKPNEMLITASLGVVINFIMGFVLHSKICCGHAHSHARMGHGHSHGHAHSQNHGSTSAAANPGYNYAEDTGQRDTISPSSDVAYEFMEGTIESYQLVNVVADERHDGEEEEEEEEEEETPHQHKNINVRAAFIHVVGDIIQSIGEDPKFRLADPICTFLFSLLVLVTTVTVLRDTLLVMMEAVPRDLSLEGLKQDLRSIDGVVALHDLHVWALTLDRNALSVHLAIENPNAHVQVLSMALTVAQDQHGFFSSTIQVEMFDEEKARECSECSEP</sequence>
<dbReference type="AlphaFoldDB" id="A0AAV4B132"/>
<evidence type="ECO:0000259" key="11">
    <source>
        <dbReference type="Pfam" id="PF01545"/>
    </source>
</evidence>
<keyword evidence="14" id="KW-1185">Reference proteome</keyword>
<keyword evidence="5" id="KW-0864">Zinc transport</keyword>
<dbReference type="InterPro" id="IPR027470">
    <property type="entry name" value="Cation_efflux_CTD"/>
</dbReference>
<evidence type="ECO:0000256" key="8">
    <source>
        <dbReference type="ARBA" id="ARBA00023136"/>
    </source>
</evidence>
<dbReference type="PANTHER" id="PTHR11562:SF84">
    <property type="entry name" value="LD05335P"/>
    <property type="match status" value="1"/>
</dbReference>
<evidence type="ECO:0000256" key="1">
    <source>
        <dbReference type="ARBA" id="ARBA00004141"/>
    </source>
</evidence>
<dbReference type="GO" id="GO:0005886">
    <property type="term" value="C:plasma membrane"/>
    <property type="evidence" value="ECO:0007669"/>
    <property type="project" value="TreeGrafter"/>
</dbReference>
<protein>
    <submittedName>
        <fullName evidence="13">Zinc transporter 8</fullName>
    </submittedName>
</protein>
<keyword evidence="3" id="KW-0813">Transport</keyword>
<dbReference type="Gene3D" id="1.20.1510.10">
    <property type="entry name" value="Cation efflux protein transmembrane domain"/>
    <property type="match status" value="1"/>
</dbReference>
<feature type="transmembrane region" description="Helical" evidence="10">
    <location>
        <begin position="239"/>
        <end position="260"/>
    </location>
</feature>
<evidence type="ECO:0000256" key="2">
    <source>
        <dbReference type="ARBA" id="ARBA00008873"/>
    </source>
</evidence>
<dbReference type="GO" id="GO:0010043">
    <property type="term" value="P:response to zinc ion"/>
    <property type="evidence" value="ECO:0007669"/>
    <property type="project" value="TreeGrafter"/>
</dbReference>
<feature type="transmembrane region" description="Helical" evidence="10">
    <location>
        <begin position="59"/>
        <end position="78"/>
    </location>
</feature>
<dbReference type="Proteomes" id="UP000735302">
    <property type="component" value="Unassembled WGS sequence"/>
</dbReference>
<organism evidence="13 14">
    <name type="scientific">Plakobranchus ocellatus</name>
    <dbReference type="NCBI Taxonomy" id="259542"/>
    <lineage>
        <taxon>Eukaryota</taxon>
        <taxon>Metazoa</taxon>
        <taxon>Spiralia</taxon>
        <taxon>Lophotrochozoa</taxon>
        <taxon>Mollusca</taxon>
        <taxon>Gastropoda</taxon>
        <taxon>Heterobranchia</taxon>
        <taxon>Euthyneura</taxon>
        <taxon>Panpulmonata</taxon>
        <taxon>Sacoglossa</taxon>
        <taxon>Placobranchoidea</taxon>
        <taxon>Plakobranchidae</taxon>
        <taxon>Plakobranchus</taxon>
    </lineage>
</organism>
<evidence type="ECO:0000256" key="7">
    <source>
        <dbReference type="ARBA" id="ARBA00023065"/>
    </source>
</evidence>
<feature type="transmembrane region" description="Helical" evidence="10">
    <location>
        <begin position="20"/>
        <end position="39"/>
    </location>
</feature>
<dbReference type="Pfam" id="PF01545">
    <property type="entry name" value="Cation_efflux"/>
    <property type="match status" value="1"/>
</dbReference>
<comment type="caution">
    <text evidence="13">The sequence shown here is derived from an EMBL/GenBank/DDBJ whole genome shotgun (WGS) entry which is preliminary data.</text>
</comment>
<accession>A0AAV4B132</accession>
<dbReference type="InterPro" id="IPR050681">
    <property type="entry name" value="CDF/SLC30A"/>
</dbReference>
<dbReference type="PANTHER" id="PTHR11562">
    <property type="entry name" value="CATION EFFLUX PROTEIN/ ZINC TRANSPORTER"/>
    <property type="match status" value="1"/>
</dbReference>
<reference evidence="13 14" key="1">
    <citation type="journal article" date="2021" name="Elife">
        <title>Chloroplast acquisition without the gene transfer in kleptoplastic sea slugs, Plakobranchus ocellatus.</title>
        <authorList>
            <person name="Maeda T."/>
            <person name="Takahashi S."/>
            <person name="Yoshida T."/>
            <person name="Shimamura S."/>
            <person name="Takaki Y."/>
            <person name="Nagai Y."/>
            <person name="Toyoda A."/>
            <person name="Suzuki Y."/>
            <person name="Arimoto A."/>
            <person name="Ishii H."/>
            <person name="Satoh N."/>
            <person name="Nishiyama T."/>
            <person name="Hasebe M."/>
            <person name="Maruyama T."/>
            <person name="Minagawa J."/>
            <person name="Obokata J."/>
            <person name="Shigenobu S."/>
        </authorList>
    </citation>
    <scope>NUCLEOTIDE SEQUENCE [LARGE SCALE GENOMIC DNA]</scope>
</reference>
<comment type="subcellular location">
    <subcellularLocation>
        <location evidence="1">Membrane</location>
        <topology evidence="1">Multi-pass membrane protein</topology>
    </subcellularLocation>
</comment>
<dbReference type="InterPro" id="IPR058533">
    <property type="entry name" value="Cation_efflux_TM"/>
</dbReference>
<feature type="region of interest" description="Disordered" evidence="9">
    <location>
        <begin position="191"/>
        <end position="211"/>
    </location>
</feature>
<keyword evidence="7" id="KW-0406">Ion transport</keyword>
<keyword evidence="5" id="KW-0862">Zinc</keyword>
<feature type="compositionally biased region" description="Acidic residues" evidence="9">
    <location>
        <begin position="196"/>
        <end position="206"/>
    </location>
</feature>
<keyword evidence="8 10" id="KW-0472">Membrane</keyword>
<evidence type="ECO:0000256" key="6">
    <source>
        <dbReference type="ARBA" id="ARBA00022989"/>
    </source>
</evidence>
<keyword evidence="6 10" id="KW-1133">Transmembrane helix</keyword>
<feature type="transmembrane region" description="Helical" evidence="10">
    <location>
        <begin position="94"/>
        <end position="112"/>
    </location>
</feature>